<evidence type="ECO:0000313" key="8">
    <source>
        <dbReference type="Proteomes" id="UP000658127"/>
    </source>
</evidence>
<dbReference type="GO" id="GO:0005524">
    <property type="term" value="F:ATP binding"/>
    <property type="evidence" value="ECO:0007669"/>
    <property type="project" value="UniProtKB-KW"/>
</dbReference>
<dbReference type="InterPro" id="IPR027417">
    <property type="entry name" value="P-loop_NTPase"/>
</dbReference>
<comment type="caution">
    <text evidence="7">The sequence shown here is derived from an EMBL/GenBank/DDBJ whole genome shotgun (WGS) entry which is preliminary data.</text>
</comment>
<evidence type="ECO:0000313" key="7">
    <source>
        <dbReference type="EMBL" id="GGN96470.1"/>
    </source>
</evidence>
<dbReference type="CDD" id="cd03224">
    <property type="entry name" value="ABC_TM1139_LivF_branched"/>
    <property type="match status" value="1"/>
</dbReference>
<dbReference type="Gene3D" id="3.40.50.300">
    <property type="entry name" value="P-loop containing nucleotide triphosphate hydrolases"/>
    <property type="match status" value="1"/>
</dbReference>
<keyword evidence="5" id="KW-0029">Amino-acid transport</keyword>
<feature type="domain" description="ABC transporter" evidence="6">
    <location>
        <begin position="5"/>
        <end position="237"/>
    </location>
</feature>
<reference evidence="8" key="1">
    <citation type="journal article" date="2019" name="Int. J. Syst. Evol. Microbiol.">
        <title>The Global Catalogue of Microorganisms (GCM) 10K type strain sequencing project: providing services to taxonomists for standard genome sequencing and annotation.</title>
        <authorList>
            <consortium name="The Broad Institute Genomics Platform"/>
            <consortium name="The Broad Institute Genome Sequencing Center for Infectious Disease"/>
            <person name="Wu L."/>
            <person name="Ma J."/>
        </authorList>
    </citation>
    <scope>NUCLEOTIDE SEQUENCE [LARGE SCALE GENOMIC DNA]</scope>
    <source>
        <strain evidence="8">CGMCC 4.7329</strain>
    </source>
</reference>
<dbReference type="Proteomes" id="UP000658127">
    <property type="component" value="Unassembled WGS sequence"/>
</dbReference>
<dbReference type="EMBL" id="BMNE01000010">
    <property type="protein sequence ID" value="GGN96470.1"/>
    <property type="molecule type" value="Genomic_DNA"/>
</dbReference>
<keyword evidence="3" id="KW-0547">Nucleotide-binding</keyword>
<evidence type="ECO:0000256" key="4">
    <source>
        <dbReference type="ARBA" id="ARBA00022840"/>
    </source>
</evidence>
<dbReference type="Pfam" id="PF00005">
    <property type="entry name" value="ABC_tran"/>
    <property type="match status" value="1"/>
</dbReference>
<dbReference type="PROSITE" id="PS50893">
    <property type="entry name" value="ABC_TRANSPORTER_2"/>
    <property type="match status" value="1"/>
</dbReference>
<protein>
    <submittedName>
        <fullName evidence="7">ABC transporter ATP-binding protein</fullName>
    </submittedName>
</protein>
<comment type="similarity">
    <text evidence="1">Belongs to the ABC transporter superfamily.</text>
</comment>
<proteinExistence type="inferred from homology"/>
<dbReference type="SUPFAM" id="SSF52540">
    <property type="entry name" value="P-loop containing nucleoside triphosphate hydrolases"/>
    <property type="match status" value="1"/>
</dbReference>
<dbReference type="PANTHER" id="PTHR43820">
    <property type="entry name" value="HIGH-AFFINITY BRANCHED-CHAIN AMINO ACID TRANSPORT ATP-BINDING PROTEIN LIVF"/>
    <property type="match status" value="1"/>
</dbReference>
<evidence type="ECO:0000256" key="2">
    <source>
        <dbReference type="ARBA" id="ARBA00022448"/>
    </source>
</evidence>
<dbReference type="RefSeq" id="WP_189033974.1">
    <property type="nucleotide sequence ID" value="NZ_BMNE01000010.1"/>
</dbReference>
<dbReference type="SMART" id="SM00382">
    <property type="entry name" value="AAA"/>
    <property type="match status" value="1"/>
</dbReference>
<dbReference type="InterPro" id="IPR003593">
    <property type="entry name" value="AAA+_ATPase"/>
</dbReference>
<dbReference type="InterPro" id="IPR003439">
    <property type="entry name" value="ABC_transporter-like_ATP-bd"/>
</dbReference>
<dbReference type="InterPro" id="IPR017871">
    <property type="entry name" value="ABC_transporter-like_CS"/>
</dbReference>
<keyword evidence="8" id="KW-1185">Reference proteome</keyword>
<organism evidence="7 8">
    <name type="scientific">Nocardia rhizosphaerihabitans</name>
    <dbReference type="NCBI Taxonomy" id="1691570"/>
    <lineage>
        <taxon>Bacteria</taxon>
        <taxon>Bacillati</taxon>
        <taxon>Actinomycetota</taxon>
        <taxon>Actinomycetes</taxon>
        <taxon>Mycobacteriales</taxon>
        <taxon>Nocardiaceae</taxon>
        <taxon>Nocardia</taxon>
    </lineage>
</organism>
<evidence type="ECO:0000256" key="1">
    <source>
        <dbReference type="ARBA" id="ARBA00005417"/>
    </source>
</evidence>
<keyword evidence="4 7" id="KW-0067">ATP-binding</keyword>
<dbReference type="PANTHER" id="PTHR43820:SF4">
    <property type="entry name" value="HIGH-AFFINITY BRANCHED-CHAIN AMINO ACID TRANSPORT ATP-BINDING PROTEIN LIVF"/>
    <property type="match status" value="1"/>
</dbReference>
<gene>
    <name evidence="7" type="ORF">GCM10011610_61330</name>
</gene>
<name>A0ABQ2KZZ4_9NOCA</name>
<evidence type="ECO:0000259" key="6">
    <source>
        <dbReference type="PROSITE" id="PS50893"/>
    </source>
</evidence>
<sequence>MSDFLSITDLHAGYGAAKVLHGVSFSVAEGAVCAILGPNGAGKTTLLRALCGMVKVRGTLRLDGTEVTGRAPEAMARLGVAHVPEGRGTFAPLTVEENLRLGAYTRRDRAGTEADLRRIYHYFPILRDKRRDPAGGLSGGQQQMLAIGRALMLRPRVLLLDEPSLGLSPLVTQELFGIVHTINEQERTTVIVVEQNAHLALGVAHQAHVLETGRIVLSGTAEQIRADEQVTRSYLGIRVQP</sequence>
<dbReference type="PROSITE" id="PS00211">
    <property type="entry name" value="ABC_TRANSPORTER_1"/>
    <property type="match status" value="1"/>
</dbReference>
<accession>A0ABQ2KZZ4</accession>
<keyword evidence="2" id="KW-0813">Transport</keyword>
<evidence type="ECO:0000256" key="5">
    <source>
        <dbReference type="ARBA" id="ARBA00022970"/>
    </source>
</evidence>
<dbReference type="InterPro" id="IPR052156">
    <property type="entry name" value="BCAA_Transport_ATP-bd_LivF"/>
</dbReference>
<evidence type="ECO:0000256" key="3">
    <source>
        <dbReference type="ARBA" id="ARBA00022741"/>
    </source>
</evidence>